<accession>A0A7X9RVY1</accession>
<dbReference type="RefSeq" id="WP_169657976.1">
    <property type="nucleotide sequence ID" value="NZ_JABANE010000047.1"/>
</dbReference>
<keyword evidence="1" id="KW-1133">Transmembrane helix</keyword>
<evidence type="ECO:0000313" key="2">
    <source>
        <dbReference type="EMBL" id="NME69712.1"/>
    </source>
</evidence>
<gene>
    <name evidence="2" type="ORF">HHU12_17180</name>
</gene>
<dbReference type="Proteomes" id="UP000576082">
    <property type="component" value="Unassembled WGS sequence"/>
</dbReference>
<keyword evidence="1" id="KW-0812">Transmembrane</keyword>
<dbReference type="AlphaFoldDB" id="A0A7X9RVY1"/>
<proteinExistence type="predicted"/>
<dbReference type="Pfam" id="PF14126">
    <property type="entry name" value="DUF4293"/>
    <property type="match status" value="1"/>
</dbReference>
<comment type="caution">
    <text evidence="2">The sequence shown here is derived from an EMBL/GenBank/DDBJ whole genome shotgun (WGS) entry which is preliminary data.</text>
</comment>
<dbReference type="EMBL" id="JABANE010000047">
    <property type="protein sequence ID" value="NME69712.1"/>
    <property type="molecule type" value="Genomic_DNA"/>
</dbReference>
<reference evidence="2 3" key="1">
    <citation type="submission" date="2020-04" db="EMBL/GenBank/DDBJ databases">
        <title>Flammeovirga sp. SR4, a novel species isolated from seawater.</title>
        <authorList>
            <person name="Wang X."/>
        </authorList>
    </citation>
    <scope>NUCLEOTIDE SEQUENCE [LARGE SCALE GENOMIC DNA]</scope>
    <source>
        <strain evidence="2 3">ATCC 23126</strain>
    </source>
</reference>
<dbReference type="InterPro" id="IPR025635">
    <property type="entry name" value="DUF4293"/>
</dbReference>
<feature type="transmembrane region" description="Helical" evidence="1">
    <location>
        <begin position="7"/>
        <end position="27"/>
    </location>
</feature>
<keyword evidence="3" id="KW-1185">Reference proteome</keyword>
<evidence type="ECO:0000256" key="1">
    <source>
        <dbReference type="SAM" id="Phobius"/>
    </source>
</evidence>
<sequence length="158" mass="17259">MIQRIQSIFLLLVAVAMGAIVSSQIWVSATESKQAVLTAMQLTVTENGTVVETVNTLAIAVVAGLAGVVALASMFSFKNRMNQMKLNLVNSLLIFTVIGLNLYYGYMQGTDLMGGVQGQYKIGFFLPVFAILFNSLANRFIQKDEKKVKDSISGRLRD</sequence>
<feature type="transmembrane region" description="Helical" evidence="1">
    <location>
        <begin position="118"/>
        <end position="137"/>
    </location>
</feature>
<keyword evidence="1" id="KW-0472">Membrane</keyword>
<name>A0A7X9RVY1_9BACT</name>
<evidence type="ECO:0000313" key="3">
    <source>
        <dbReference type="Proteomes" id="UP000576082"/>
    </source>
</evidence>
<feature type="transmembrane region" description="Helical" evidence="1">
    <location>
        <begin position="57"/>
        <end position="76"/>
    </location>
</feature>
<organism evidence="2 3">
    <name type="scientific">Flammeovirga aprica JL-4</name>
    <dbReference type="NCBI Taxonomy" id="694437"/>
    <lineage>
        <taxon>Bacteria</taxon>
        <taxon>Pseudomonadati</taxon>
        <taxon>Bacteroidota</taxon>
        <taxon>Cytophagia</taxon>
        <taxon>Cytophagales</taxon>
        <taxon>Flammeovirgaceae</taxon>
        <taxon>Flammeovirga</taxon>
    </lineage>
</organism>
<protein>
    <submittedName>
        <fullName evidence="2">DUF4293 domain-containing protein</fullName>
    </submittedName>
</protein>
<feature type="transmembrane region" description="Helical" evidence="1">
    <location>
        <begin position="88"/>
        <end position="106"/>
    </location>
</feature>